<feature type="region of interest" description="Disordered" evidence="1">
    <location>
        <begin position="148"/>
        <end position="178"/>
    </location>
</feature>
<proteinExistence type="predicted"/>
<dbReference type="Pfam" id="PF12696">
    <property type="entry name" value="TraG-D_C"/>
    <property type="match status" value="1"/>
</dbReference>
<organism evidence="3 4">
    <name type="scientific">Enterococcus gallinarum</name>
    <dbReference type="NCBI Taxonomy" id="1353"/>
    <lineage>
        <taxon>Bacteria</taxon>
        <taxon>Bacillati</taxon>
        <taxon>Bacillota</taxon>
        <taxon>Bacilli</taxon>
        <taxon>Lactobacillales</taxon>
        <taxon>Enterococcaceae</taxon>
        <taxon>Enterococcus</taxon>
    </lineage>
</organism>
<keyword evidence="4" id="KW-1185">Reference proteome</keyword>
<dbReference type="EMBL" id="UFYW01000001">
    <property type="protein sequence ID" value="STD81754.1"/>
    <property type="molecule type" value="Genomic_DNA"/>
</dbReference>
<dbReference type="InterPro" id="IPR027417">
    <property type="entry name" value="P-loop_NTPase"/>
</dbReference>
<dbReference type="SUPFAM" id="SSF52540">
    <property type="entry name" value="P-loop containing nucleoside triphosphate hydrolases"/>
    <property type="match status" value="1"/>
</dbReference>
<protein>
    <submittedName>
        <fullName evidence="3">Conjugative coupling factor TraD, SXT/TOL subfamily</fullName>
    </submittedName>
</protein>
<dbReference type="InterPro" id="IPR032689">
    <property type="entry name" value="TraG-D_C"/>
</dbReference>
<evidence type="ECO:0000256" key="1">
    <source>
        <dbReference type="SAM" id="MobiDB-lite"/>
    </source>
</evidence>
<dbReference type="CDD" id="cd01127">
    <property type="entry name" value="TrwB_TraG_TraD_VirD4"/>
    <property type="match status" value="1"/>
</dbReference>
<gene>
    <name evidence="3" type="ORF">NCTC12360_00168</name>
</gene>
<dbReference type="Proteomes" id="UP000254807">
    <property type="component" value="Unassembled WGS sequence"/>
</dbReference>
<feature type="domain" description="TraD/TraG TraM recognition site" evidence="2">
    <location>
        <begin position="339"/>
        <end position="461"/>
    </location>
</feature>
<feature type="compositionally biased region" description="Basic and acidic residues" evidence="1">
    <location>
        <begin position="166"/>
        <end position="178"/>
    </location>
</feature>
<accession>A0A376GXX1</accession>
<name>A0A376GXX1_ENTGA</name>
<dbReference type="AlphaFoldDB" id="A0A376GXX1"/>
<evidence type="ECO:0000259" key="2">
    <source>
        <dbReference type="Pfam" id="PF12696"/>
    </source>
</evidence>
<reference evidence="3 4" key="1">
    <citation type="submission" date="2018-06" db="EMBL/GenBank/DDBJ databases">
        <authorList>
            <consortium name="Pathogen Informatics"/>
            <person name="Doyle S."/>
        </authorList>
    </citation>
    <scope>NUCLEOTIDE SEQUENCE [LARGE SCALE GENOMIC DNA]</scope>
    <source>
        <strain evidence="3 4">NCTC12360</strain>
    </source>
</reference>
<evidence type="ECO:0000313" key="4">
    <source>
        <dbReference type="Proteomes" id="UP000254807"/>
    </source>
</evidence>
<sequence>MVSSSLDGKGAQDTYEAMKKVAGKYNRRVKKFTDEGDMRYNPVANGNAISVRDKLVTLAETESVFYSGAAKSLLQATVQLLDAFKGTSINKREKNGREVEKKIERSLPFIQHYLLPRNVLDLFADAILPNNPKLFEIEVEKKIERTKKKSAQRGKEMFDHSGVQTETEKQEETKKSQLKDSKFRNIFQQGDTQPETETIVLDRETLDLDSYYLLLKKNLKYLSPNAETGENVQQNLFEQLFVRYEHKNSPFYLYATSEALQNNINMLLDSELGRLFDTSEHQNILSIQQIVRQKDIVYVSLNGLIYKEYIRTLAQMLVGDINYYLSEMYQMNHQKELIVLFDEPSSYLNETFIDLVNKGRGAGMHAIFSPQTMADIAKLGDKLQEQLVGNVNTLIIGKTNEPGEAEYWSNTIGTYEDIELTTMTEQEEGYSDVGKIDWAGQRGTKRNVNKFKISPDRIKELRKGEFIVHRTATDEDIPPQMVYVRNVLEWLEKNK</sequence>
<dbReference type="Gene3D" id="3.40.50.300">
    <property type="entry name" value="P-loop containing nucleotide triphosphate hydrolases"/>
    <property type="match status" value="1"/>
</dbReference>
<evidence type="ECO:0000313" key="3">
    <source>
        <dbReference type="EMBL" id="STD81754.1"/>
    </source>
</evidence>